<dbReference type="PANTHER" id="PTHR13264:SF5">
    <property type="entry name" value="PRE-MRNA-SPLICING FACTOR SYF2"/>
    <property type="match status" value="1"/>
</dbReference>
<keyword evidence="7 9" id="KW-0508">mRNA splicing</keyword>
<evidence type="ECO:0000313" key="11">
    <source>
        <dbReference type="EMBL" id="GAO50876.1"/>
    </source>
</evidence>
<evidence type="ECO:0000313" key="12">
    <source>
        <dbReference type="Proteomes" id="UP000033140"/>
    </source>
</evidence>
<evidence type="ECO:0000256" key="3">
    <source>
        <dbReference type="ARBA" id="ARBA00010028"/>
    </source>
</evidence>
<dbReference type="Proteomes" id="UP000033140">
    <property type="component" value="Unassembled WGS sequence"/>
</dbReference>
<comment type="subcellular location">
    <subcellularLocation>
        <location evidence="2 9">Nucleus</location>
    </subcellularLocation>
</comment>
<dbReference type="STRING" id="698492.A0A0E9NMI1"/>
<evidence type="ECO:0000256" key="7">
    <source>
        <dbReference type="ARBA" id="ARBA00023187"/>
    </source>
</evidence>
<feature type="region of interest" description="Disordered" evidence="10">
    <location>
        <begin position="118"/>
        <end position="137"/>
    </location>
</feature>
<comment type="similarity">
    <text evidence="3 9">Belongs to the SYF2 family.</text>
</comment>
<comment type="subunit">
    <text evidence="9">May be part of a spliceosome complex.</text>
</comment>
<organism evidence="11 12">
    <name type="scientific">Saitoella complicata (strain BCRC 22490 / CBS 7301 / JCM 7358 / NBRC 10748 / NRRL Y-17804)</name>
    <dbReference type="NCBI Taxonomy" id="698492"/>
    <lineage>
        <taxon>Eukaryota</taxon>
        <taxon>Fungi</taxon>
        <taxon>Dikarya</taxon>
        <taxon>Ascomycota</taxon>
        <taxon>Taphrinomycotina</taxon>
        <taxon>Taphrinomycotina incertae sedis</taxon>
        <taxon>Saitoella</taxon>
    </lineage>
</organism>
<gene>
    <name evidence="11" type="ORF">G7K_4995-t1</name>
</gene>
<feature type="compositionally biased region" description="Basic and acidic residues" evidence="10">
    <location>
        <begin position="118"/>
        <end position="130"/>
    </location>
</feature>
<name>A0A0E9NMI1_SAICN</name>
<keyword evidence="6 9" id="KW-0747">Spliceosome</keyword>
<evidence type="ECO:0000256" key="10">
    <source>
        <dbReference type="SAM" id="MobiDB-lite"/>
    </source>
</evidence>
<reference evidence="11 12" key="1">
    <citation type="journal article" date="2011" name="J. Gen. Appl. Microbiol.">
        <title>Draft genome sequencing of the enigmatic yeast Saitoella complicata.</title>
        <authorList>
            <person name="Nishida H."/>
            <person name="Hamamoto M."/>
            <person name="Sugiyama J."/>
        </authorList>
    </citation>
    <scope>NUCLEOTIDE SEQUENCE [LARGE SCALE GENOMIC DNA]</scope>
    <source>
        <strain evidence="11 12">NRRL Y-17804</strain>
    </source>
</reference>
<dbReference type="OMA" id="RRRMHND"/>
<dbReference type="OrthoDB" id="199717at2759"/>
<sequence>MPPKRKIRKPDRDEEHKEVGSPAEDDAQVKAQERAEKFKALRRRMNESATENRRDMYAEHKRQQEDPREAAKRERRRQEAEEKLAKLEAEDDGEEYSRKKNWEYTIAESRAWDERVEAKKENARRQKFADHSQSAEVKYEKQIRGLKPDLEAYKEEKARALEAGLIVATEDGVLQAVDKDGHLYRDIDSLGFVDNKPKKEAIDRLVDDLKNEELRREQERAKRAAKGNTDISYINDRNKKFNEKLSRYYDKYTKEIKDAFERGTAL</sequence>
<accession>A0A0E9NMI1</accession>
<dbReference type="AlphaFoldDB" id="A0A0E9NMI1"/>
<dbReference type="GO" id="GO:0071014">
    <property type="term" value="C:post-mRNA release spliceosomal complex"/>
    <property type="evidence" value="ECO:0007669"/>
    <property type="project" value="TreeGrafter"/>
</dbReference>
<protein>
    <recommendedName>
        <fullName evidence="4 9">Pre-mRNA-splicing factor SYF2</fullName>
    </recommendedName>
</protein>
<feature type="region of interest" description="Disordered" evidence="10">
    <location>
        <begin position="1"/>
        <end position="97"/>
    </location>
</feature>
<comment type="function">
    <text evidence="1 9">Involved in pre-mRNA splicing.</text>
</comment>
<keyword evidence="8 9" id="KW-0539">Nucleus</keyword>
<dbReference type="RefSeq" id="XP_019024809.1">
    <property type="nucleotide sequence ID" value="XM_019169409.1"/>
</dbReference>
<dbReference type="GO" id="GO:0000398">
    <property type="term" value="P:mRNA splicing, via spliceosome"/>
    <property type="evidence" value="ECO:0007669"/>
    <property type="project" value="UniProtKB-UniRule"/>
</dbReference>
<evidence type="ECO:0000256" key="9">
    <source>
        <dbReference type="RuleBase" id="RU367148"/>
    </source>
</evidence>
<evidence type="ECO:0000256" key="6">
    <source>
        <dbReference type="ARBA" id="ARBA00022728"/>
    </source>
</evidence>
<evidence type="ECO:0000256" key="5">
    <source>
        <dbReference type="ARBA" id="ARBA00022664"/>
    </source>
</evidence>
<dbReference type="GO" id="GO:0000974">
    <property type="term" value="C:Prp19 complex"/>
    <property type="evidence" value="ECO:0007669"/>
    <property type="project" value="TreeGrafter"/>
</dbReference>
<dbReference type="InterPro" id="IPR013260">
    <property type="entry name" value="mRNA_splic_SYF2"/>
</dbReference>
<proteinExistence type="inferred from homology"/>
<evidence type="ECO:0000256" key="8">
    <source>
        <dbReference type="ARBA" id="ARBA00023242"/>
    </source>
</evidence>
<dbReference type="PANTHER" id="PTHR13264">
    <property type="entry name" value="GCIP-INTERACTING PROTEIN P29"/>
    <property type="match status" value="1"/>
</dbReference>
<feature type="compositionally biased region" description="Basic and acidic residues" evidence="10">
    <location>
        <begin position="27"/>
        <end position="88"/>
    </location>
</feature>
<dbReference type="Pfam" id="PF08231">
    <property type="entry name" value="SYF2"/>
    <property type="match status" value="1"/>
</dbReference>
<evidence type="ECO:0000256" key="1">
    <source>
        <dbReference type="ARBA" id="ARBA00003777"/>
    </source>
</evidence>
<dbReference type="GO" id="GO:0071013">
    <property type="term" value="C:catalytic step 2 spliceosome"/>
    <property type="evidence" value="ECO:0007669"/>
    <property type="project" value="TreeGrafter"/>
</dbReference>
<keyword evidence="5 9" id="KW-0507">mRNA processing</keyword>
<comment type="caution">
    <text evidence="11">The sequence shown here is derived from an EMBL/GenBank/DDBJ whole genome shotgun (WGS) entry which is preliminary data.</text>
</comment>
<reference evidence="11 12" key="2">
    <citation type="journal article" date="2014" name="J. Gen. Appl. Microbiol.">
        <title>The early diverging ascomycetous budding yeast Saitoella complicata has three histone deacetylases belonging to the Clr6, Hos2, and Rpd3 lineages.</title>
        <authorList>
            <person name="Nishida H."/>
            <person name="Matsumoto T."/>
            <person name="Kondo S."/>
            <person name="Hamamoto M."/>
            <person name="Yoshikawa H."/>
        </authorList>
    </citation>
    <scope>NUCLEOTIDE SEQUENCE [LARGE SCALE GENOMIC DNA]</scope>
    <source>
        <strain evidence="11 12">NRRL Y-17804</strain>
    </source>
</reference>
<reference evidence="11 12" key="3">
    <citation type="journal article" date="2015" name="Genome Announc.">
        <title>Draft Genome Sequence of the Archiascomycetous Yeast Saitoella complicata.</title>
        <authorList>
            <person name="Yamauchi K."/>
            <person name="Kondo S."/>
            <person name="Hamamoto M."/>
            <person name="Takahashi Y."/>
            <person name="Ogura Y."/>
            <person name="Hayashi T."/>
            <person name="Nishida H."/>
        </authorList>
    </citation>
    <scope>NUCLEOTIDE SEQUENCE [LARGE SCALE GENOMIC DNA]</scope>
    <source>
        <strain evidence="11 12">NRRL Y-17804</strain>
    </source>
</reference>
<dbReference type="EMBL" id="BACD03000038">
    <property type="protein sequence ID" value="GAO50876.1"/>
    <property type="molecule type" value="Genomic_DNA"/>
</dbReference>
<feature type="compositionally biased region" description="Basic and acidic residues" evidence="10">
    <location>
        <begin position="10"/>
        <end position="19"/>
    </location>
</feature>
<evidence type="ECO:0000256" key="4">
    <source>
        <dbReference type="ARBA" id="ARBA00014745"/>
    </source>
</evidence>
<keyword evidence="12" id="KW-1185">Reference proteome</keyword>
<evidence type="ECO:0000256" key="2">
    <source>
        <dbReference type="ARBA" id="ARBA00004123"/>
    </source>
</evidence>